<sequence length="186" mass="21821">MHGQCPIGKESWCFNQQAIANGKTISEKYTGLPNNILNIIKPVYLELCSRDLLQKCLHGKTQNANESFNCTLWRRVPKEVFVWLKTVKLGAYDATIQFNEGYMGCLKMFKKLNIENPGFFTLKGYKHLDNTRIQESKRLSTSYQYNLVDEEEFLSIACRMWYPAEIWPQESLELEVRRYASKFQRN</sequence>
<reference evidence="1 2" key="1">
    <citation type="submission" date="2021-06" db="EMBL/GenBank/DDBJ databases">
        <title>Caerostris extrusa draft genome.</title>
        <authorList>
            <person name="Kono N."/>
            <person name="Arakawa K."/>
        </authorList>
    </citation>
    <scope>NUCLEOTIDE SEQUENCE [LARGE SCALE GENOMIC DNA]</scope>
</reference>
<accession>A0AAV4TS86</accession>
<evidence type="ECO:0008006" key="3">
    <source>
        <dbReference type="Google" id="ProtNLM"/>
    </source>
</evidence>
<dbReference type="Proteomes" id="UP001054945">
    <property type="component" value="Unassembled WGS sequence"/>
</dbReference>
<proteinExistence type="predicted"/>
<evidence type="ECO:0000313" key="2">
    <source>
        <dbReference type="Proteomes" id="UP001054945"/>
    </source>
</evidence>
<name>A0AAV4TS86_CAEEX</name>
<gene>
    <name evidence="1" type="primary">AVEN_77990_1</name>
    <name evidence="1" type="ORF">CEXT_672671</name>
</gene>
<keyword evidence="2" id="KW-1185">Reference proteome</keyword>
<evidence type="ECO:0000313" key="1">
    <source>
        <dbReference type="EMBL" id="GIY47896.1"/>
    </source>
</evidence>
<organism evidence="1 2">
    <name type="scientific">Caerostris extrusa</name>
    <name type="common">Bark spider</name>
    <name type="synonym">Caerostris bankana</name>
    <dbReference type="NCBI Taxonomy" id="172846"/>
    <lineage>
        <taxon>Eukaryota</taxon>
        <taxon>Metazoa</taxon>
        <taxon>Ecdysozoa</taxon>
        <taxon>Arthropoda</taxon>
        <taxon>Chelicerata</taxon>
        <taxon>Arachnida</taxon>
        <taxon>Araneae</taxon>
        <taxon>Araneomorphae</taxon>
        <taxon>Entelegynae</taxon>
        <taxon>Araneoidea</taxon>
        <taxon>Araneidae</taxon>
        <taxon>Caerostris</taxon>
    </lineage>
</organism>
<protein>
    <recommendedName>
        <fullName evidence="3">LAGLIDADG homing endonuclease</fullName>
    </recommendedName>
</protein>
<comment type="caution">
    <text evidence="1">The sequence shown here is derived from an EMBL/GenBank/DDBJ whole genome shotgun (WGS) entry which is preliminary data.</text>
</comment>
<dbReference type="AlphaFoldDB" id="A0AAV4TS86"/>
<dbReference type="EMBL" id="BPLR01011645">
    <property type="protein sequence ID" value="GIY47896.1"/>
    <property type="molecule type" value="Genomic_DNA"/>
</dbReference>